<evidence type="ECO:0000256" key="1">
    <source>
        <dbReference type="SAM" id="Coils"/>
    </source>
</evidence>
<protein>
    <recommendedName>
        <fullName evidence="3">DUF4455 domain-containing protein</fullName>
    </recommendedName>
</protein>
<feature type="compositionally biased region" description="Basic and acidic residues" evidence="2">
    <location>
        <begin position="351"/>
        <end position="363"/>
    </location>
</feature>
<feature type="compositionally biased region" description="Gly residues" evidence="2">
    <location>
        <begin position="960"/>
        <end position="972"/>
    </location>
</feature>
<dbReference type="Proteomes" id="UP000028837">
    <property type="component" value="Unassembled WGS sequence"/>
</dbReference>
<feature type="region of interest" description="Disordered" evidence="2">
    <location>
        <begin position="867"/>
        <end position="1001"/>
    </location>
</feature>
<dbReference type="Pfam" id="PF14643">
    <property type="entry name" value="DUF4455"/>
    <property type="match status" value="1"/>
</dbReference>
<feature type="compositionally biased region" description="Basic and acidic residues" evidence="2">
    <location>
        <begin position="113"/>
        <end position="139"/>
    </location>
</feature>
<feature type="region of interest" description="Disordered" evidence="2">
    <location>
        <begin position="1"/>
        <end position="142"/>
    </location>
</feature>
<reference evidence="4 5" key="1">
    <citation type="submission" date="2014-02" db="EMBL/GenBank/DDBJ databases">
        <authorList>
            <person name="Sibley D."/>
            <person name="Venepally P."/>
            <person name="Karamycheva S."/>
            <person name="Hadjithomas M."/>
            <person name="Khan A."/>
            <person name="Brunk B."/>
            <person name="Roos D."/>
            <person name="Caler E."/>
            <person name="Lorenzi H."/>
        </authorList>
    </citation>
    <scope>NUCLEOTIDE SEQUENCE [LARGE SCALE GENOMIC DNA]</scope>
    <source>
        <strain evidence="4 5">GAB2-2007-GAL-DOM2</strain>
    </source>
</reference>
<feature type="compositionally biased region" description="Basic and acidic residues" evidence="2">
    <location>
        <begin position="253"/>
        <end position="268"/>
    </location>
</feature>
<feature type="compositionally biased region" description="Basic and acidic residues" evidence="2">
    <location>
        <begin position="877"/>
        <end position="893"/>
    </location>
</feature>
<dbReference type="AlphaFoldDB" id="A0A086KFL3"/>
<feature type="compositionally biased region" description="Basic and acidic residues" evidence="2">
    <location>
        <begin position="70"/>
        <end position="81"/>
    </location>
</feature>
<feature type="region of interest" description="Disordered" evidence="2">
    <location>
        <begin position="466"/>
        <end position="502"/>
    </location>
</feature>
<dbReference type="InterPro" id="IPR028089">
    <property type="entry name" value="DUF4455"/>
</dbReference>
<feature type="compositionally biased region" description="Polar residues" evidence="2">
    <location>
        <begin position="271"/>
        <end position="280"/>
    </location>
</feature>
<evidence type="ECO:0000313" key="5">
    <source>
        <dbReference type="Proteomes" id="UP000028837"/>
    </source>
</evidence>
<name>A0A086KFL3_TOXGO</name>
<feature type="compositionally biased region" description="Basic and acidic residues" evidence="2">
    <location>
        <begin position="401"/>
        <end position="411"/>
    </location>
</feature>
<feature type="coiled-coil region" evidence="1">
    <location>
        <begin position="429"/>
        <end position="456"/>
    </location>
</feature>
<keyword evidence="1" id="KW-0175">Coiled coil</keyword>
<feature type="region of interest" description="Disordered" evidence="2">
    <location>
        <begin position="229"/>
        <end position="424"/>
    </location>
</feature>
<feature type="compositionally biased region" description="Basic and acidic residues" evidence="2">
    <location>
        <begin position="473"/>
        <end position="491"/>
    </location>
</feature>
<feature type="compositionally biased region" description="Acidic residues" evidence="2">
    <location>
        <begin position="92"/>
        <end position="105"/>
    </location>
</feature>
<organism evidence="4 5">
    <name type="scientific">Toxoplasma gondii GAB2-2007-GAL-DOM2</name>
    <dbReference type="NCBI Taxonomy" id="1130820"/>
    <lineage>
        <taxon>Eukaryota</taxon>
        <taxon>Sar</taxon>
        <taxon>Alveolata</taxon>
        <taxon>Apicomplexa</taxon>
        <taxon>Conoidasida</taxon>
        <taxon>Coccidia</taxon>
        <taxon>Eucoccidiorida</taxon>
        <taxon>Eimeriorina</taxon>
        <taxon>Sarcocystidae</taxon>
        <taxon>Toxoplasma</taxon>
    </lineage>
</organism>
<feature type="compositionally biased region" description="Basic residues" evidence="2">
    <location>
        <begin position="1"/>
        <end position="18"/>
    </location>
</feature>
<accession>A0A086KFL3</accession>
<dbReference type="OrthoDB" id="332551at2759"/>
<proteinExistence type="predicted"/>
<evidence type="ECO:0000259" key="3">
    <source>
        <dbReference type="Pfam" id="PF14643"/>
    </source>
</evidence>
<feature type="compositionally biased region" description="Basic and acidic residues" evidence="2">
    <location>
        <begin position="229"/>
        <end position="241"/>
    </location>
</feature>
<feature type="compositionally biased region" description="Low complexity" evidence="2">
    <location>
        <begin position="82"/>
        <end position="91"/>
    </location>
</feature>
<feature type="domain" description="DUF4455" evidence="3">
    <location>
        <begin position="519"/>
        <end position="792"/>
    </location>
</feature>
<feature type="compositionally biased region" description="Low complexity" evidence="2">
    <location>
        <begin position="295"/>
        <end position="323"/>
    </location>
</feature>
<comment type="caution">
    <text evidence="4">The sequence shown here is derived from an EMBL/GenBank/DDBJ whole genome shotgun (WGS) entry which is preliminary data.</text>
</comment>
<sequence length="1001" mass="111069">MRPQKTKTRTRPSPKRRTSGVSSPPAMKHQSSPVEGREAGSSLESTNLRKPPFGSPKGDRLSPAFPGVSHRGEEGRSREAEGSSSVLIAEDAAAEGEKGEEEMEDQPSGAMCHDGEVNEQMQRDECEAKDEAESEERRTSPLSFCERLTSRLREKAERVLFKADEEWAMQEETFEGRVKMRSLAAREELKEREATLRALQEVLKEKLYEQIQWRKKQLLRVRAFQERVREEVAPVAEKGDEGETPESAPESGGVKKKDKSGGTRDMRGSPKTLSSTSSTHGAKAVSRAAKTPTHAAGNSNSSHGGNASSAAASPCAGASSSNGKNGRSTLLKGRRGGEEERPFACVAANTEEPRDKDEEHQRLAEAATADLFFFSDDEEGREGCTSGDFETAGKVGQEANGEDKEAGRASDHASVSRTEQRKKDDFWTKEALDENLKSAQQLLREMRVVVTQLAAELEAIEASQTRNFQTAKNGDKHENPMGEKRPLRGDRGPGLCESNHRDIEAVHRERKKNIFKGKLIEQKHRVEEADVERANDEESGTKKRTNHHTAIREAVMTLRKDDDFTAPPERQSMEKQMQEKEKSLSVKRHDVIHEALDCQPASVTPEKVTRWLGRLDCIRQAGEAWMRNLSGDFIDLKEIQRRRCEELIHKCAERVAHFNARILWGACETASEVAAQLLEPLQHKHLEELQTDLNALASRMEKRQQEEHRVCLRLLTFLSQVASFLASFRDSHQVLNSSHRRVAMDASKEFVNANRQQASVILALREEMKTAATLADLDALKNKAEEELKTLEGLVRAGVKRIGSLGQSFLPQTQERRRTELAKLLDLWSLAPLSEEQQKKHLALVEEREKKEASHGSEASFELLADSQEAVGPSSAEIRKQESIRSAQERETEASSSPASPARGSLARQRPLSNTAAKALRGGEKKAESANGRKLNVSATHAGSDRRSGASSLSREMESAGGGKGGVHGGSNGDREEGKKRDKVGKREVYEDEIDLDKNIW</sequence>
<gene>
    <name evidence="4" type="ORF">TGDOM2_272590</name>
</gene>
<dbReference type="EMBL" id="AHZU02000545">
    <property type="protein sequence ID" value="KFG43181.1"/>
    <property type="molecule type" value="Genomic_DNA"/>
</dbReference>
<dbReference type="SMR" id="A0A086KFL3"/>
<evidence type="ECO:0000256" key="2">
    <source>
        <dbReference type="SAM" id="MobiDB-lite"/>
    </source>
</evidence>
<feature type="compositionally biased region" description="Basic and acidic residues" evidence="2">
    <location>
        <begin position="973"/>
        <end position="989"/>
    </location>
</feature>
<evidence type="ECO:0000313" key="4">
    <source>
        <dbReference type="EMBL" id="KFG43181.1"/>
    </source>
</evidence>
<dbReference type="VEuPathDB" id="ToxoDB:TGDOM2_272590"/>